<keyword evidence="2" id="KW-1185">Reference proteome</keyword>
<comment type="caution">
    <text evidence="1">The sequence shown here is derived from an EMBL/GenBank/DDBJ whole genome shotgun (WGS) entry which is preliminary data.</text>
</comment>
<dbReference type="Proteomes" id="UP000677918">
    <property type="component" value="Unassembled WGS sequence"/>
</dbReference>
<evidence type="ECO:0008006" key="3">
    <source>
        <dbReference type="Google" id="ProtNLM"/>
    </source>
</evidence>
<protein>
    <recommendedName>
        <fullName evidence="3">Secreted protein</fullName>
    </recommendedName>
</protein>
<evidence type="ECO:0000313" key="1">
    <source>
        <dbReference type="EMBL" id="GIQ70801.1"/>
    </source>
</evidence>
<reference evidence="1" key="1">
    <citation type="submission" date="2021-04" db="EMBL/GenBank/DDBJ databases">
        <title>Draft genome sequence of Xylanibacillus composti strain K13.</title>
        <authorList>
            <person name="Uke A."/>
            <person name="Chhe C."/>
            <person name="Baramee S."/>
            <person name="Kosugi A."/>
        </authorList>
    </citation>
    <scope>NUCLEOTIDE SEQUENCE</scope>
    <source>
        <strain evidence="1">K13</strain>
    </source>
</reference>
<name>A0A8J4H6W9_9BACL</name>
<dbReference type="RefSeq" id="WP_213413615.1">
    <property type="nucleotide sequence ID" value="NZ_BOVK01000060.1"/>
</dbReference>
<evidence type="ECO:0000313" key="2">
    <source>
        <dbReference type="Proteomes" id="UP000677918"/>
    </source>
</evidence>
<dbReference type="AlphaFoldDB" id="A0A8J4H6W9"/>
<organism evidence="1 2">
    <name type="scientific">Xylanibacillus composti</name>
    <dbReference type="NCBI Taxonomy" id="1572762"/>
    <lineage>
        <taxon>Bacteria</taxon>
        <taxon>Bacillati</taxon>
        <taxon>Bacillota</taxon>
        <taxon>Bacilli</taxon>
        <taxon>Bacillales</taxon>
        <taxon>Paenibacillaceae</taxon>
        <taxon>Xylanibacillus</taxon>
    </lineage>
</organism>
<proteinExistence type="predicted"/>
<sequence>MNWKLFGVIVLLTGMSYFAGHGYGRQHVAETAVAAPVAVNSPSAHRHGHAGNAANEAATEAVWSAENAVAGEETTIHIRIQDEEGEPIQDFDISHEKLMHLIVVSKDLSYFDHIHPAYNGNGTFSTTTSFPAGGEYKLIADYVPTGGSPTTRTEWIEVKGTPAEAVPLVRDREHAKTADGVMVTLVNGHPISGSDFELVFQLADAETKEPVADLEPYLGAVGHVVILSEDTEEYLHVHPIDELASGPEARFATSFPEAGMYKVWAQFQRQGKVITVAYVVEAE</sequence>
<dbReference type="EMBL" id="BOVK01000060">
    <property type="protein sequence ID" value="GIQ70801.1"/>
    <property type="molecule type" value="Genomic_DNA"/>
</dbReference>
<gene>
    <name evidence="1" type="ORF">XYCOK13_36250</name>
</gene>
<accession>A0A8J4H6W9</accession>